<comment type="caution">
    <text evidence="1">The sequence shown here is derived from an EMBL/GenBank/DDBJ whole genome shotgun (WGS) entry which is preliminary data.</text>
</comment>
<evidence type="ECO:0000313" key="2">
    <source>
        <dbReference type="Proteomes" id="UP000251956"/>
    </source>
</evidence>
<dbReference type="EMBL" id="QMBQ01000013">
    <property type="protein sequence ID" value="RAZ71697.1"/>
    <property type="molecule type" value="Genomic_DNA"/>
</dbReference>
<dbReference type="AlphaFoldDB" id="A0A330GLI4"/>
<evidence type="ECO:0000313" key="1">
    <source>
        <dbReference type="EMBL" id="RAZ71697.1"/>
    </source>
</evidence>
<sequence>MTHAVSHTSITHAAGHAQQWVIEAAWERKKIGFVICVRNSFCHDPEVDTDKAIEAVFKLLDRPISHGEIVQVRNSMKKSLRQLWPEE</sequence>
<accession>A0A330GLI4</accession>
<gene>
    <name evidence="1" type="ORF">DPM35_30885</name>
</gene>
<organism evidence="1 2">
    <name type="scientific">Mesorhizobium atlanticum</name>
    <dbReference type="NCBI Taxonomy" id="2233532"/>
    <lineage>
        <taxon>Bacteria</taxon>
        <taxon>Pseudomonadati</taxon>
        <taxon>Pseudomonadota</taxon>
        <taxon>Alphaproteobacteria</taxon>
        <taxon>Hyphomicrobiales</taxon>
        <taxon>Phyllobacteriaceae</taxon>
        <taxon>Mesorhizobium</taxon>
    </lineage>
</organism>
<name>A0A330GLI4_9HYPH</name>
<dbReference type="OrthoDB" id="20942at2"/>
<dbReference type="InterPro" id="IPR038282">
    <property type="entry name" value="DUF2267_sf"/>
</dbReference>
<dbReference type="RefSeq" id="WP_112131264.1">
    <property type="nucleotide sequence ID" value="NZ_QMBQ01000013.1"/>
</dbReference>
<dbReference type="Proteomes" id="UP000251956">
    <property type="component" value="Unassembled WGS sequence"/>
</dbReference>
<keyword evidence="2" id="KW-1185">Reference proteome</keyword>
<proteinExistence type="predicted"/>
<reference evidence="1 2" key="2">
    <citation type="submission" date="2018-07" db="EMBL/GenBank/DDBJ databases">
        <title>Diversity of Mesorhizobium strains in Brazil.</title>
        <authorList>
            <person name="Helene L.C.F."/>
            <person name="Dall'Agnol R."/>
            <person name="Delamuta J.R.M."/>
            <person name="Hungria M."/>
        </authorList>
    </citation>
    <scope>NUCLEOTIDE SEQUENCE [LARGE SCALE GENOMIC DNA]</scope>
    <source>
        <strain evidence="1 2">CNPSo 3140</strain>
    </source>
</reference>
<protein>
    <submittedName>
        <fullName evidence="1">Uncharacterized protein</fullName>
    </submittedName>
</protein>
<reference evidence="2" key="1">
    <citation type="submission" date="2018-06" db="EMBL/GenBank/DDBJ databases">
        <authorList>
            <person name="Helene L.C."/>
            <person name="Dall'Agnol R."/>
            <person name="Delamuta J.R."/>
            <person name="Hungria M."/>
        </authorList>
    </citation>
    <scope>NUCLEOTIDE SEQUENCE [LARGE SCALE GENOMIC DNA]</scope>
    <source>
        <strain evidence="2">CNPSo 3140</strain>
    </source>
</reference>
<dbReference type="Gene3D" id="1.10.490.110">
    <property type="entry name" value="Uncharacterized conserved protein DUF2267"/>
    <property type="match status" value="1"/>
</dbReference>